<organism evidence="3 4">
    <name type="scientific">Pseudolabrys taiwanensis</name>
    <dbReference type="NCBI Taxonomy" id="331696"/>
    <lineage>
        <taxon>Bacteria</taxon>
        <taxon>Pseudomonadati</taxon>
        <taxon>Pseudomonadota</taxon>
        <taxon>Alphaproteobacteria</taxon>
        <taxon>Hyphomicrobiales</taxon>
        <taxon>Xanthobacteraceae</taxon>
        <taxon>Pseudolabrys</taxon>
    </lineage>
</organism>
<sequence>MQSPHRIDTHHHFVPPFYLAEVGAEAVARTLVSGKAPEWTPRHSIDAMDRNGIATAMVSISAPGFQCDEGKRADLCCRCNDYAAKMRADFPGRFGSFAGLPLPDVDASLKEIARSLDVLKADGICLLTSYDGRYLGDACFAPVFEELNRRKAVVYVHPTEGCACDIGLPPASLEFPFDTTRTIASLMFGGTFNRCRDIKFIFSHAGGAIPFLAERLARLERRPDFKAHVPEGVIAELKRLYYDTALSANALAMNTLMSLVAVEQVVFGSDYPYAPEDTMTGTVKGLAALKLPEADLAAIERGNALRIMPWLETGR</sequence>
<gene>
    <name evidence="3" type="ORF">DW352_21425</name>
</gene>
<dbReference type="EMBL" id="CP031417">
    <property type="protein sequence ID" value="AXK82858.1"/>
    <property type="molecule type" value="Genomic_DNA"/>
</dbReference>
<dbReference type="OrthoDB" id="9799024at2"/>
<evidence type="ECO:0000259" key="2">
    <source>
        <dbReference type="Pfam" id="PF04909"/>
    </source>
</evidence>
<dbReference type="Proteomes" id="UP000254889">
    <property type="component" value="Chromosome"/>
</dbReference>
<evidence type="ECO:0000313" key="3">
    <source>
        <dbReference type="EMBL" id="AXK82858.1"/>
    </source>
</evidence>
<dbReference type="KEGG" id="ptaw:DW352_21425"/>
<keyword evidence="3" id="KW-0378">Hydrolase</keyword>
<protein>
    <submittedName>
        <fullName evidence="3">Amidohydrolase</fullName>
    </submittedName>
</protein>
<dbReference type="Gene3D" id="3.20.20.140">
    <property type="entry name" value="Metal-dependent hydrolases"/>
    <property type="match status" value="1"/>
</dbReference>
<reference evidence="3 4" key="1">
    <citation type="submission" date="2018-07" db="EMBL/GenBank/DDBJ databases">
        <authorList>
            <person name="Quirk P.G."/>
            <person name="Krulwich T.A."/>
        </authorList>
    </citation>
    <scope>NUCLEOTIDE SEQUENCE [LARGE SCALE GENOMIC DNA]</scope>
    <source>
        <strain evidence="3 4">CC-BB4</strain>
    </source>
</reference>
<keyword evidence="1" id="KW-0456">Lyase</keyword>
<dbReference type="GO" id="GO:0005737">
    <property type="term" value="C:cytoplasm"/>
    <property type="evidence" value="ECO:0007669"/>
    <property type="project" value="TreeGrafter"/>
</dbReference>
<dbReference type="AlphaFoldDB" id="A0A346A111"/>
<dbReference type="GO" id="GO:0019748">
    <property type="term" value="P:secondary metabolic process"/>
    <property type="evidence" value="ECO:0007669"/>
    <property type="project" value="TreeGrafter"/>
</dbReference>
<dbReference type="Pfam" id="PF04909">
    <property type="entry name" value="Amidohydro_2"/>
    <property type="match status" value="1"/>
</dbReference>
<dbReference type="CDD" id="cd01292">
    <property type="entry name" value="metallo-dependent_hydrolases"/>
    <property type="match status" value="1"/>
</dbReference>
<keyword evidence="4" id="KW-1185">Reference proteome</keyword>
<dbReference type="GO" id="GO:0016831">
    <property type="term" value="F:carboxy-lyase activity"/>
    <property type="evidence" value="ECO:0007669"/>
    <property type="project" value="InterPro"/>
</dbReference>
<dbReference type="SUPFAM" id="SSF51556">
    <property type="entry name" value="Metallo-dependent hydrolases"/>
    <property type="match status" value="1"/>
</dbReference>
<dbReference type="PANTHER" id="PTHR21240">
    <property type="entry name" value="2-AMINO-3-CARBOXYLMUCONATE-6-SEMIALDEHYDE DECARBOXYLASE"/>
    <property type="match status" value="1"/>
</dbReference>
<proteinExistence type="predicted"/>
<dbReference type="InterPro" id="IPR006680">
    <property type="entry name" value="Amidohydro-rel"/>
</dbReference>
<accession>A0A346A111</accession>
<feature type="domain" description="Amidohydrolase-related" evidence="2">
    <location>
        <begin position="7"/>
        <end position="307"/>
    </location>
</feature>
<dbReference type="GO" id="GO:0016787">
    <property type="term" value="F:hydrolase activity"/>
    <property type="evidence" value="ECO:0007669"/>
    <property type="project" value="UniProtKB-KW"/>
</dbReference>
<dbReference type="InterPro" id="IPR032465">
    <property type="entry name" value="ACMSD"/>
</dbReference>
<name>A0A346A111_9HYPH</name>
<dbReference type="RefSeq" id="WP_115693237.1">
    <property type="nucleotide sequence ID" value="NZ_CP031417.1"/>
</dbReference>
<evidence type="ECO:0000256" key="1">
    <source>
        <dbReference type="ARBA" id="ARBA00023239"/>
    </source>
</evidence>
<evidence type="ECO:0000313" key="4">
    <source>
        <dbReference type="Proteomes" id="UP000254889"/>
    </source>
</evidence>
<dbReference type="InterPro" id="IPR032466">
    <property type="entry name" value="Metal_Hydrolase"/>
</dbReference>
<dbReference type="PANTHER" id="PTHR21240:SF28">
    <property type="entry name" value="ISO-OROTATE DECARBOXYLASE (EUROFUNG)"/>
    <property type="match status" value="1"/>
</dbReference>